<reference evidence="1 2" key="1">
    <citation type="submission" date="2019-06" db="EMBL/GenBank/DDBJ databases">
        <title>Metagenome assembled Genome of Spiribacter salinus SL48-SHIP from the microbial mat of Salt Lake 48 (Novosibirsk region, Russia).</title>
        <authorList>
            <person name="Shipova A."/>
            <person name="Rozanov A.S."/>
            <person name="Bryanskaya A.V."/>
            <person name="Peltek S.E."/>
        </authorList>
    </citation>
    <scope>NUCLEOTIDE SEQUENCE [LARGE SCALE GENOMIC DNA]</scope>
    <source>
        <strain evidence="1">SL48-SHIP-2</strain>
    </source>
</reference>
<sequence>MTGEIDTSNEAVGRLVFDSLTASPTDLSSMSETLCALAVERDALRSIIRALLDCPHIADRDTYPWHEPETEAAVRRAYEALPDEGDEE</sequence>
<comment type="caution">
    <text evidence="1">The sequence shown here is derived from an EMBL/GenBank/DDBJ whole genome shotgun (WGS) entry which is preliminary data.</text>
</comment>
<organism evidence="1 2">
    <name type="scientific">Spiribacter salinus</name>
    <dbReference type="NCBI Taxonomy" id="1335746"/>
    <lineage>
        <taxon>Bacteria</taxon>
        <taxon>Pseudomonadati</taxon>
        <taxon>Pseudomonadota</taxon>
        <taxon>Gammaproteobacteria</taxon>
        <taxon>Chromatiales</taxon>
        <taxon>Ectothiorhodospiraceae</taxon>
        <taxon>Spiribacter</taxon>
    </lineage>
</organism>
<evidence type="ECO:0000313" key="2">
    <source>
        <dbReference type="Proteomes" id="UP000315400"/>
    </source>
</evidence>
<dbReference type="AlphaFoldDB" id="A0A540V4Q5"/>
<name>A0A540V4Q5_9GAMM</name>
<proteinExistence type="predicted"/>
<evidence type="ECO:0000313" key="1">
    <source>
        <dbReference type="EMBL" id="TQE91698.1"/>
    </source>
</evidence>
<protein>
    <submittedName>
        <fullName evidence="1">Uncharacterized protein</fullName>
    </submittedName>
</protein>
<dbReference type="Proteomes" id="UP000315400">
    <property type="component" value="Unassembled WGS sequence"/>
</dbReference>
<gene>
    <name evidence="1" type="ORF">FKY71_20135</name>
</gene>
<accession>A0A540V4Q5</accession>
<dbReference type="EMBL" id="VIFK01000686">
    <property type="protein sequence ID" value="TQE91698.1"/>
    <property type="molecule type" value="Genomic_DNA"/>
</dbReference>